<dbReference type="Gene3D" id="3.40.710.10">
    <property type="entry name" value="DD-peptidase/beta-lactamase superfamily"/>
    <property type="match status" value="1"/>
</dbReference>
<protein>
    <submittedName>
        <fullName evidence="7">Penicillin-binding transpeptidase domain-containing protein</fullName>
    </submittedName>
</protein>
<evidence type="ECO:0000313" key="7">
    <source>
        <dbReference type="EMBL" id="RNB85306.1"/>
    </source>
</evidence>
<comment type="subcellular location">
    <subcellularLocation>
        <location evidence="1">Membrane</location>
    </subcellularLocation>
</comment>
<dbReference type="InterPro" id="IPR032710">
    <property type="entry name" value="NTF2-like_dom_sf"/>
</dbReference>
<dbReference type="InterPro" id="IPR012338">
    <property type="entry name" value="Beta-lactam/transpept-like"/>
</dbReference>
<keyword evidence="8" id="KW-1185">Reference proteome</keyword>
<proteinExistence type="inferred from homology"/>
<reference evidence="7 8" key="1">
    <citation type="submission" date="2018-10" db="EMBL/GenBank/DDBJ databases">
        <title>Phylogenomics of Brevibacillus.</title>
        <authorList>
            <person name="Dunlap C."/>
        </authorList>
    </citation>
    <scope>NUCLEOTIDE SEQUENCE [LARGE SCALE GENOMIC DNA]</scope>
    <source>
        <strain evidence="7 8">JCM 15774</strain>
    </source>
</reference>
<dbReference type="GO" id="GO:0005886">
    <property type="term" value="C:plasma membrane"/>
    <property type="evidence" value="ECO:0007669"/>
    <property type="project" value="TreeGrafter"/>
</dbReference>
<sequence>MRKTWIWFWTVFVVVLAGFGVVYWSLWQDSPQREGEKAKEMFSAYTAHWQNGEFAQMYEQLSAKTKQQMTKEQFILRYQNIYEGIEASHVTVEPLYNGPLEPDEDGTIKLHYRFSMETFVDPIAFTGKATLVKEQQNGKEGWYVMWNPSFLLPDMQDGDKVRASTVAPKRGEIVDRAGRPLATNRVVVEVGVDPSEWSELPQAGQSQVGDILQLSSEELAGFLKGSSAAKSTFIRIATLAQDDKRLFQLTGTKGIVLRKKQVRYYPYKEAMAHLIGYTGAISAEELEKRKEQGYISSDRIGKVGLEQIYEERLRGSAGGRISILNAEGIEKKLIGEKPAKNGETVKLTIDAELQKEIYEQIKQEAGTAAAIHPKTGDILALVSTPAYDPNDFVLGMSSTEWNELNTHPQKPLLNRFAHSYAPGSTFKPITGAIGLDTGAITTQEERSIAGLHWQKDSSWGNYEVTRVSDYKAPVNLRKALVYSDNIYFAQTALAIGEDPFLQQATEFGFGEAIPIPFPVERSKLTNAEMRNEIQLADSGYGQGEVTMTPLHLALVYSAYVNDGSMVYPSLIQGEQHEPFWKQNVMTKESAQIIGQDLLQVMEDPRGTGRGARVAGHQLAGKTGTAELKQKKGELGRENGWYAAFNVDDPRLLLVMMVEDVRGRGGSHVLDSKVKRIFSQALP</sequence>
<dbReference type="Proteomes" id="UP000269573">
    <property type="component" value="Unassembled WGS sequence"/>
</dbReference>
<feature type="domain" description="Penicillin-binding protein transpeptidase" evidence="4">
    <location>
        <begin position="366"/>
        <end position="677"/>
    </location>
</feature>
<feature type="domain" description="NTF2-like N-terminal transpeptidase" evidence="6">
    <location>
        <begin position="37"/>
        <end position="159"/>
    </location>
</feature>
<dbReference type="GO" id="GO:0046677">
    <property type="term" value="P:response to antibiotic"/>
    <property type="evidence" value="ECO:0007669"/>
    <property type="project" value="InterPro"/>
</dbReference>
<dbReference type="PANTHER" id="PTHR30627:SF25">
    <property type="entry name" value="PENICILLIN-BINDING PROTEIN 3"/>
    <property type="match status" value="1"/>
</dbReference>
<dbReference type="Gene3D" id="3.10.450.100">
    <property type="entry name" value="NTF2-like, domain 1"/>
    <property type="match status" value="1"/>
</dbReference>
<dbReference type="Gene3D" id="3.30.1390.30">
    <property type="entry name" value="Penicillin-binding protein 2a, domain 3"/>
    <property type="match status" value="1"/>
</dbReference>
<accession>A0A3M8DBE3</accession>
<dbReference type="EMBL" id="RHHU01000007">
    <property type="protein sequence ID" value="RNB85306.1"/>
    <property type="molecule type" value="Genomic_DNA"/>
</dbReference>
<dbReference type="InterPro" id="IPR050515">
    <property type="entry name" value="Beta-lactam/transpept"/>
</dbReference>
<dbReference type="SUPFAM" id="SSF56601">
    <property type="entry name" value="beta-lactamase/transpeptidase-like"/>
    <property type="match status" value="1"/>
</dbReference>
<dbReference type="InterPro" id="IPR007887">
    <property type="entry name" value="MecA_N"/>
</dbReference>
<name>A0A3M8DBE3_9BACL</name>
<comment type="caution">
    <text evidence="7">The sequence shown here is derived from an EMBL/GenBank/DDBJ whole genome shotgun (WGS) entry which is preliminary data.</text>
</comment>
<dbReference type="SUPFAM" id="SSF54427">
    <property type="entry name" value="NTF2-like"/>
    <property type="match status" value="1"/>
</dbReference>
<gene>
    <name evidence="7" type="ORF">EDM59_12945</name>
</gene>
<dbReference type="Pfam" id="PF05223">
    <property type="entry name" value="MecA_N"/>
    <property type="match status" value="1"/>
</dbReference>
<dbReference type="RefSeq" id="WP_122923971.1">
    <property type="nucleotide sequence ID" value="NZ_RHHU01000007.1"/>
</dbReference>
<dbReference type="AlphaFoldDB" id="A0A3M8DBE3"/>
<feature type="domain" description="Penicillin-binding protein dimerisation" evidence="5">
    <location>
        <begin position="166"/>
        <end position="328"/>
    </location>
</feature>
<evidence type="ECO:0000259" key="6">
    <source>
        <dbReference type="Pfam" id="PF05223"/>
    </source>
</evidence>
<evidence type="ECO:0000256" key="1">
    <source>
        <dbReference type="ARBA" id="ARBA00004370"/>
    </source>
</evidence>
<dbReference type="Gene3D" id="3.90.1310.10">
    <property type="entry name" value="Penicillin-binding protein 2a (Domain 2)"/>
    <property type="match status" value="1"/>
</dbReference>
<dbReference type="SUPFAM" id="SSF56519">
    <property type="entry name" value="Penicillin binding protein dimerisation domain"/>
    <property type="match status" value="1"/>
</dbReference>
<dbReference type="PANTHER" id="PTHR30627">
    <property type="entry name" value="PEPTIDOGLYCAN D,D-TRANSPEPTIDASE"/>
    <property type="match status" value="1"/>
</dbReference>
<dbReference type="GO" id="GO:0071555">
    <property type="term" value="P:cell wall organization"/>
    <property type="evidence" value="ECO:0007669"/>
    <property type="project" value="TreeGrafter"/>
</dbReference>
<evidence type="ECO:0000256" key="3">
    <source>
        <dbReference type="ARBA" id="ARBA00023136"/>
    </source>
</evidence>
<dbReference type="GO" id="GO:0008658">
    <property type="term" value="F:penicillin binding"/>
    <property type="evidence" value="ECO:0007669"/>
    <property type="project" value="InterPro"/>
</dbReference>
<evidence type="ECO:0000313" key="8">
    <source>
        <dbReference type="Proteomes" id="UP000269573"/>
    </source>
</evidence>
<dbReference type="Pfam" id="PF00905">
    <property type="entry name" value="Transpeptidase"/>
    <property type="match status" value="1"/>
</dbReference>
<evidence type="ECO:0000259" key="5">
    <source>
        <dbReference type="Pfam" id="PF03717"/>
    </source>
</evidence>
<dbReference type="GO" id="GO:0071972">
    <property type="term" value="F:peptidoglycan L,D-transpeptidase activity"/>
    <property type="evidence" value="ECO:0007669"/>
    <property type="project" value="TreeGrafter"/>
</dbReference>
<dbReference type="InterPro" id="IPR005311">
    <property type="entry name" value="PBP_dimer"/>
</dbReference>
<comment type="similarity">
    <text evidence="2">Belongs to the transpeptidase family.</text>
</comment>
<dbReference type="InterPro" id="IPR001460">
    <property type="entry name" value="PCN-bd_Tpept"/>
</dbReference>
<evidence type="ECO:0000259" key="4">
    <source>
        <dbReference type="Pfam" id="PF00905"/>
    </source>
</evidence>
<dbReference type="Pfam" id="PF03717">
    <property type="entry name" value="PBP_dimer"/>
    <property type="match status" value="1"/>
</dbReference>
<evidence type="ECO:0000256" key="2">
    <source>
        <dbReference type="ARBA" id="ARBA00007171"/>
    </source>
</evidence>
<dbReference type="InterPro" id="IPR036138">
    <property type="entry name" value="PBP_dimer_sf"/>
</dbReference>
<organism evidence="7 8">
    <name type="scientific">Brevibacillus nitrificans</name>
    <dbReference type="NCBI Taxonomy" id="651560"/>
    <lineage>
        <taxon>Bacteria</taxon>
        <taxon>Bacillati</taxon>
        <taxon>Bacillota</taxon>
        <taxon>Bacilli</taxon>
        <taxon>Bacillales</taxon>
        <taxon>Paenibacillaceae</taxon>
        <taxon>Brevibacillus</taxon>
    </lineage>
</organism>
<keyword evidence="3" id="KW-0472">Membrane</keyword>